<dbReference type="RefSeq" id="XP_025354832.1">
    <property type="nucleotide sequence ID" value="XM_025502168.1"/>
</dbReference>
<name>A0A316VAQ3_9BASI</name>
<dbReference type="Gene3D" id="3.40.630.30">
    <property type="match status" value="1"/>
</dbReference>
<reference evidence="2 3" key="1">
    <citation type="journal article" date="2018" name="Mol. Biol. Evol.">
        <title>Broad Genomic Sampling Reveals a Smut Pathogenic Ancestry of the Fungal Clade Ustilaginomycotina.</title>
        <authorList>
            <person name="Kijpornyongpan T."/>
            <person name="Mondo S.J."/>
            <person name="Barry K."/>
            <person name="Sandor L."/>
            <person name="Lee J."/>
            <person name="Lipzen A."/>
            <person name="Pangilinan J."/>
            <person name="LaButti K."/>
            <person name="Hainaut M."/>
            <person name="Henrissat B."/>
            <person name="Grigoriev I.V."/>
            <person name="Spatafora J.W."/>
            <person name="Aime M.C."/>
        </authorList>
    </citation>
    <scope>NUCLEOTIDE SEQUENCE [LARGE SCALE GENOMIC DNA]</scope>
    <source>
        <strain evidence="2 3">MCA 3882</strain>
    </source>
</reference>
<protein>
    <recommendedName>
        <fullName evidence="1">N-acetyltransferase domain-containing protein</fullName>
    </recommendedName>
</protein>
<dbReference type="CDD" id="cd04301">
    <property type="entry name" value="NAT_SF"/>
    <property type="match status" value="1"/>
</dbReference>
<dbReference type="EMBL" id="KZ819603">
    <property type="protein sequence ID" value="PWN34530.1"/>
    <property type="molecule type" value="Genomic_DNA"/>
</dbReference>
<proteinExistence type="predicted"/>
<dbReference type="PANTHER" id="PTHR42791">
    <property type="entry name" value="GNAT FAMILY ACETYLTRANSFERASE"/>
    <property type="match status" value="1"/>
</dbReference>
<dbReference type="InParanoid" id="A0A316VAQ3"/>
<evidence type="ECO:0000313" key="3">
    <source>
        <dbReference type="Proteomes" id="UP000245771"/>
    </source>
</evidence>
<dbReference type="Pfam" id="PF00583">
    <property type="entry name" value="Acetyltransf_1"/>
    <property type="match status" value="1"/>
</dbReference>
<sequence>MAVEDTHSQSETVKITKVESEEEIERCFEVMSLAFGKDKPMFNSMYPEHDTTEGRRNGTNRLREMWQSKRDDVDFHYLKATIANQIAGFAIWTIMTPTKNLESEKAEEEFNLKAMYPDQPLAQEWLRQIWPIYITQRRDVVLADSQDDRPVIALELCAVRPDMQRKGVGVLLSSWGVQYGKENGIREAVLEASIAGVGCYTKAGFAHQSPIDFGPVDRSLTQVRNFPTIVFMRTGPLQTEQKDV</sequence>
<dbReference type="OrthoDB" id="2832510at2759"/>
<keyword evidence="3" id="KW-1185">Reference proteome</keyword>
<gene>
    <name evidence="2" type="ORF">FA14DRAFT_31378</name>
</gene>
<dbReference type="PROSITE" id="PS51186">
    <property type="entry name" value="GNAT"/>
    <property type="match status" value="1"/>
</dbReference>
<dbReference type="InterPro" id="IPR000182">
    <property type="entry name" value="GNAT_dom"/>
</dbReference>
<organism evidence="2 3">
    <name type="scientific">Meira miltonrushii</name>
    <dbReference type="NCBI Taxonomy" id="1280837"/>
    <lineage>
        <taxon>Eukaryota</taxon>
        <taxon>Fungi</taxon>
        <taxon>Dikarya</taxon>
        <taxon>Basidiomycota</taxon>
        <taxon>Ustilaginomycotina</taxon>
        <taxon>Exobasidiomycetes</taxon>
        <taxon>Exobasidiales</taxon>
        <taxon>Brachybasidiaceae</taxon>
        <taxon>Meira</taxon>
    </lineage>
</organism>
<dbReference type="GeneID" id="37023949"/>
<evidence type="ECO:0000313" key="2">
    <source>
        <dbReference type="EMBL" id="PWN34530.1"/>
    </source>
</evidence>
<dbReference type="AlphaFoldDB" id="A0A316VAQ3"/>
<dbReference type="PANTHER" id="PTHR42791:SF14">
    <property type="entry name" value="N-ACETYLTRANSFERASE DOMAIN-CONTAINING PROTEIN"/>
    <property type="match status" value="1"/>
</dbReference>
<dbReference type="InterPro" id="IPR016181">
    <property type="entry name" value="Acyl_CoA_acyltransferase"/>
</dbReference>
<dbReference type="InterPro" id="IPR052523">
    <property type="entry name" value="Trichothecene_AcTrans"/>
</dbReference>
<dbReference type="SUPFAM" id="SSF55729">
    <property type="entry name" value="Acyl-CoA N-acyltransferases (Nat)"/>
    <property type="match status" value="1"/>
</dbReference>
<evidence type="ECO:0000259" key="1">
    <source>
        <dbReference type="PROSITE" id="PS51186"/>
    </source>
</evidence>
<feature type="domain" description="N-acetyltransferase" evidence="1">
    <location>
        <begin position="94"/>
        <end position="227"/>
    </location>
</feature>
<accession>A0A316VAQ3</accession>
<dbReference type="GO" id="GO:0016747">
    <property type="term" value="F:acyltransferase activity, transferring groups other than amino-acyl groups"/>
    <property type="evidence" value="ECO:0007669"/>
    <property type="project" value="InterPro"/>
</dbReference>
<dbReference type="Proteomes" id="UP000245771">
    <property type="component" value="Unassembled WGS sequence"/>
</dbReference>